<organism evidence="4 5">
    <name type="scientific">Potamilus streckersoni</name>
    <dbReference type="NCBI Taxonomy" id="2493646"/>
    <lineage>
        <taxon>Eukaryota</taxon>
        <taxon>Metazoa</taxon>
        <taxon>Spiralia</taxon>
        <taxon>Lophotrochozoa</taxon>
        <taxon>Mollusca</taxon>
        <taxon>Bivalvia</taxon>
        <taxon>Autobranchia</taxon>
        <taxon>Heteroconchia</taxon>
        <taxon>Palaeoheterodonta</taxon>
        <taxon>Unionida</taxon>
        <taxon>Unionoidea</taxon>
        <taxon>Unionidae</taxon>
        <taxon>Ambleminae</taxon>
        <taxon>Lampsilini</taxon>
        <taxon>Potamilus</taxon>
    </lineage>
</organism>
<feature type="region of interest" description="Disordered" evidence="1">
    <location>
        <begin position="375"/>
        <end position="416"/>
    </location>
</feature>
<dbReference type="InterPro" id="IPR024822">
    <property type="entry name" value="Coilin"/>
</dbReference>
<evidence type="ECO:0000313" key="5">
    <source>
        <dbReference type="Proteomes" id="UP001195483"/>
    </source>
</evidence>
<dbReference type="PANTHER" id="PTHR15197">
    <property type="entry name" value="COILIN P80"/>
    <property type="match status" value="1"/>
</dbReference>
<feature type="domain" description="Coilin N-terminal" evidence="2">
    <location>
        <begin position="7"/>
        <end position="123"/>
    </location>
</feature>
<feature type="region of interest" description="Disordered" evidence="1">
    <location>
        <begin position="196"/>
        <end position="234"/>
    </location>
</feature>
<sequence>MGEHARIKLQFLNFSCEPCWMLVDFNEMKCIGDVMIKIKEEYLEDVSDVNLYLDGCILPKKESSLILRDNDCVCIRVEENPQEKVIKKRKKKKDLKDEEVSKSSVNMLERNKVSSVICLQHSETEVPYESAKQCQSDTLSGNMYAENSHKLKKKKRKYMYNEEMDDRQEQKKQKFDSSMTHIVSTFSNATLQYSDAASKPAVNKSVSQSEGKNEDEESDKNQSKEISKTKTCASSSITTTIMEKDKILEVEDGVQQHIVSERKKRKRHRTRKRRKREKGSGNTNNSEGLFENAKNGHKTFSEQSAFIHDKGNMSEASLSFVSYSDSKHHLHFESSDDEEQHSSINVDGTVLLPNTVVSQMKITDVYHHSDEDNANFAEEDTNGTKNKQSGKAQERNKHSRQKDSQKIPKYNVADQGGNNFLEMVTNQTNKKNNRKVNEQSDSAVSDEIVTQIQDDSLNADTSALYVSVLSNGVPVFSRQRRPAVCTVSQNKSPQINIVGKGVSQNGCSQTRDGDKGSSQDVSPKKETRGHGVGQTTWGSGSFQKGFRQLSKQEQLSTQAYNSSVVLVNVSGHVQSQKSPINPWKNAGCTPMNVEADNIVEEENEDGDAGNLTAVPVGLDISGCPQLHGPPRVGDMIAYKILEMSSNYTPEISSYKRAEVLNYDPTTGMVTLHNLDQSQEERPIGKFDLVLHEDDSDCGLTNVLDSEDEVQISWSSVIEPRLLKT</sequence>
<feature type="compositionally biased region" description="Basic and acidic residues" evidence="1">
    <location>
        <begin position="511"/>
        <end position="529"/>
    </location>
</feature>
<feature type="region of interest" description="Disordered" evidence="1">
    <location>
        <begin position="497"/>
        <end position="539"/>
    </location>
</feature>
<dbReference type="GO" id="GO:0030619">
    <property type="term" value="F:U1 snRNA binding"/>
    <property type="evidence" value="ECO:0007669"/>
    <property type="project" value="TreeGrafter"/>
</dbReference>
<dbReference type="Proteomes" id="UP001195483">
    <property type="component" value="Unassembled WGS sequence"/>
</dbReference>
<protein>
    <recommendedName>
        <fullName evidence="6">Coilin</fullName>
    </recommendedName>
</protein>
<accession>A0AAE0VQD9</accession>
<dbReference type="GO" id="GO:0000387">
    <property type="term" value="P:spliceosomal snRNP assembly"/>
    <property type="evidence" value="ECO:0007669"/>
    <property type="project" value="TreeGrafter"/>
</dbReference>
<evidence type="ECO:0000259" key="2">
    <source>
        <dbReference type="Pfam" id="PF15862"/>
    </source>
</evidence>
<keyword evidence="5" id="KW-1185">Reference proteome</keyword>
<gene>
    <name evidence="4" type="ORF">CHS0354_033266</name>
</gene>
<comment type="caution">
    <text evidence="4">The sequence shown here is derived from an EMBL/GenBank/DDBJ whole genome shotgun (WGS) entry which is preliminary data.</text>
</comment>
<feature type="compositionally biased region" description="Basic and acidic residues" evidence="1">
    <location>
        <begin position="392"/>
        <end position="406"/>
    </location>
</feature>
<evidence type="ECO:0000313" key="4">
    <source>
        <dbReference type="EMBL" id="KAK3586141.1"/>
    </source>
</evidence>
<dbReference type="PANTHER" id="PTHR15197:SF0">
    <property type="entry name" value="COILIN"/>
    <property type="match status" value="1"/>
</dbReference>
<dbReference type="GO" id="GO:0030620">
    <property type="term" value="F:U2 snRNA binding"/>
    <property type="evidence" value="ECO:0007669"/>
    <property type="project" value="TreeGrafter"/>
</dbReference>
<dbReference type="EMBL" id="JAEAOA010001951">
    <property type="protein sequence ID" value="KAK3586141.1"/>
    <property type="molecule type" value="Genomic_DNA"/>
</dbReference>
<reference evidence="4" key="1">
    <citation type="journal article" date="2021" name="Genome Biol. Evol.">
        <title>A High-Quality Reference Genome for a Parasitic Bivalve with Doubly Uniparental Inheritance (Bivalvia: Unionida).</title>
        <authorList>
            <person name="Smith C.H."/>
        </authorList>
    </citation>
    <scope>NUCLEOTIDE SEQUENCE</scope>
    <source>
        <strain evidence="4">CHS0354</strain>
    </source>
</reference>
<dbReference type="GO" id="GO:0015030">
    <property type="term" value="C:Cajal body"/>
    <property type="evidence" value="ECO:0007669"/>
    <property type="project" value="TreeGrafter"/>
</dbReference>
<feature type="region of interest" description="Disordered" evidence="1">
    <location>
        <begin position="258"/>
        <end position="292"/>
    </location>
</feature>
<evidence type="ECO:0000256" key="1">
    <source>
        <dbReference type="SAM" id="MobiDB-lite"/>
    </source>
</evidence>
<reference evidence="4" key="3">
    <citation type="submission" date="2023-05" db="EMBL/GenBank/DDBJ databases">
        <authorList>
            <person name="Smith C.H."/>
        </authorList>
    </citation>
    <scope>NUCLEOTIDE SEQUENCE</scope>
    <source>
        <strain evidence="4">CHS0354</strain>
        <tissue evidence="4">Mantle</tissue>
    </source>
</reference>
<feature type="compositionally biased region" description="Basic and acidic residues" evidence="1">
    <location>
        <begin position="219"/>
        <end position="228"/>
    </location>
</feature>
<dbReference type="Pfam" id="PF15862">
    <property type="entry name" value="Coilin_N"/>
    <property type="match status" value="1"/>
</dbReference>
<dbReference type="InterPro" id="IPR056398">
    <property type="entry name" value="Tudor_Coilin"/>
</dbReference>
<evidence type="ECO:0008006" key="6">
    <source>
        <dbReference type="Google" id="ProtNLM"/>
    </source>
</evidence>
<name>A0AAE0VQD9_9BIVA</name>
<feature type="domain" description="Coilin tudor" evidence="3">
    <location>
        <begin position="619"/>
        <end position="723"/>
    </location>
</feature>
<evidence type="ECO:0000259" key="3">
    <source>
        <dbReference type="Pfam" id="PF23086"/>
    </source>
</evidence>
<dbReference type="AlphaFoldDB" id="A0AAE0VQD9"/>
<proteinExistence type="predicted"/>
<feature type="compositionally biased region" description="Basic residues" evidence="1">
    <location>
        <begin position="262"/>
        <end position="277"/>
    </location>
</feature>
<dbReference type="Pfam" id="PF23086">
    <property type="entry name" value="Tudor_Coilin"/>
    <property type="match status" value="1"/>
</dbReference>
<dbReference type="InterPro" id="IPR031722">
    <property type="entry name" value="Coilin_N"/>
</dbReference>
<reference evidence="4" key="2">
    <citation type="journal article" date="2021" name="Genome Biol. Evol.">
        <title>Developing a high-quality reference genome for a parasitic bivalve with doubly uniparental inheritance (Bivalvia: Unionida).</title>
        <authorList>
            <person name="Smith C.H."/>
        </authorList>
    </citation>
    <scope>NUCLEOTIDE SEQUENCE</scope>
    <source>
        <strain evidence="4">CHS0354</strain>
        <tissue evidence="4">Mantle</tissue>
    </source>
</reference>